<proteinExistence type="predicted"/>
<protein>
    <recommendedName>
        <fullName evidence="4">Bacterial CdiA-CT RNAse A domain-containing protein</fullName>
    </recommendedName>
</protein>
<accession>A0A561VHB6</accession>
<reference evidence="2 3" key="1">
    <citation type="submission" date="2019-06" db="EMBL/GenBank/DDBJ databases">
        <title>Sequencing the genomes of 1000 actinobacteria strains.</title>
        <authorList>
            <person name="Klenk H.-P."/>
        </authorList>
    </citation>
    <scope>NUCLEOTIDE SEQUENCE [LARGE SCALE GENOMIC DNA]</scope>
    <source>
        <strain evidence="2 3">DSM 102131</strain>
    </source>
</reference>
<name>A0A561VHB6_9ACTN</name>
<evidence type="ECO:0000313" key="2">
    <source>
        <dbReference type="EMBL" id="TWG11008.1"/>
    </source>
</evidence>
<evidence type="ECO:0000256" key="1">
    <source>
        <dbReference type="SAM" id="MobiDB-lite"/>
    </source>
</evidence>
<feature type="region of interest" description="Disordered" evidence="1">
    <location>
        <begin position="95"/>
        <end position="118"/>
    </location>
</feature>
<dbReference type="Proteomes" id="UP000319927">
    <property type="component" value="Unassembled WGS sequence"/>
</dbReference>
<dbReference type="EMBL" id="VIXA01000005">
    <property type="protein sequence ID" value="TWG11008.1"/>
    <property type="molecule type" value="Genomic_DNA"/>
</dbReference>
<keyword evidence="3" id="KW-1185">Reference proteome</keyword>
<dbReference type="RefSeq" id="WP_154943260.1">
    <property type="nucleotide sequence ID" value="NZ_VIXA01000005.1"/>
</dbReference>
<dbReference type="OrthoDB" id="9994525at2"/>
<gene>
    <name evidence="2" type="ORF">FHX75_1596</name>
</gene>
<organism evidence="2 3">
    <name type="scientific">Micromonospora palomenae</name>
    <dbReference type="NCBI Taxonomy" id="1461247"/>
    <lineage>
        <taxon>Bacteria</taxon>
        <taxon>Bacillati</taxon>
        <taxon>Actinomycetota</taxon>
        <taxon>Actinomycetes</taxon>
        <taxon>Micromonosporales</taxon>
        <taxon>Micromonosporaceae</taxon>
        <taxon>Micromonospora</taxon>
    </lineage>
</organism>
<evidence type="ECO:0008006" key="4">
    <source>
        <dbReference type="Google" id="ProtNLM"/>
    </source>
</evidence>
<sequence>MRDRNQDRPVFRERSWEADRARYESRARSMRADELRNGGHTFREHVDVGPADTERRVRTGINARGVASLRIPEHATRWTSDRAVARAAEQVWRSPEAQRAVAEQNRARPHGGSPTTMGFTARISLPEALGPNWRSMVAGHSRSPDGIRTARFTDRSEAVAVWRMNDEGKWYLRTCYPYP</sequence>
<comment type="caution">
    <text evidence="2">The sequence shown here is derived from an EMBL/GenBank/DDBJ whole genome shotgun (WGS) entry which is preliminary data.</text>
</comment>
<evidence type="ECO:0000313" key="3">
    <source>
        <dbReference type="Proteomes" id="UP000319927"/>
    </source>
</evidence>
<dbReference type="AlphaFoldDB" id="A0A561VHB6"/>